<dbReference type="Proteomes" id="UP001150924">
    <property type="component" value="Unassembled WGS sequence"/>
</dbReference>
<proteinExistence type="predicted"/>
<evidence type="ECO:0000313" key="2">
    <source>
        <dbReference type="Proteomes" id="UP001150924"/>
    </source>
</evidence>
<name>A0A9X3ENV4_9BACT</name>
<reference evidence="1" key="1">
    <citation type="submission" date="2022-11" db="EMBL/GenBank/DDBJ databases">
        <title>Minimal conservation of predation-associated metabolite biosynthetic gene clusters underscores biosynthetic potential of Myxococcota including descriptions for ten novel species: Archangium lansinium sp. nov., Myxococcus landrumus sp. nov., Nannocystis bai.</title>
        <authorList>
            <person name="Ahearne A."/>
            <person name="Stevens C."/>
            <person name="Phillips K."/>
        </authorList>
    </citation>
    <scope>NUCLEOTIDE SEQUENCE</scope>
    <source>
        <strain evidence="1">Na p29</strain>
    </source>
</reference>
<gene>
    <name evidence="1" type="ORF">OV079_14215</name>
</gene>
<evidence type="ECO:0000313" key="1">
    <source>
        <dbReference type="EMBL" id="MCY1006684.1"/>
    </source>
</evidence>
<organism evidence="1 2">
    <name type="scientific">Nannocystis pusilla</name>
    <dbReference type="NCBI Taxonomy" id="889268"/>
    <lineage>
        <taxon>Bacteria</taxon>
        <taxon>Pseudomonadati</taxon>
        <taxon>Myxococcota</taxon>
        <taxon>Polyangia</taxon>
        <taxon>Nannocystales</taxon>
        <taxon>Nannocystaceae</taxon>
        <taxon>Nannocystis</taxon>
    </lineage>
</organism>
<keyword evidence="2" id="KW-1185">Reference proteome</keyword>
<protein>
    <submittedName>
        <fullName evidence="1">Uncharacterized protein</fullName>
    </submittedName>
</protein>
<dbReference type="RefSeq" id="WP_267768994.1">
    <property type="nucleotide sequence ID" value="NZ_JAPNKE010000002.1"/>
</dbReference>
<dbReference type="AlphaFoldDB" id="A0A9X3ENV4"/>
<sequence>MIDLPCARAVTFSSISWVSKGLVIAPLAPQAWTWASSMPT</sequence>
<comment type="caution">
    <text evidence="1">The sequence shown here is derived from an EMBL/GenBank/DDBJ whole genome shotgun (WGS) entry which is preliminary data.</text>
</comment>
<accession>A0A9X3ENV4</accession>
<dbReference type="EMBL" id="JAPNKE010000002">
    <property type="protein sequence ID" value="MCY1006684.1"/>
    <property type="molecule type" value="Genomic_DNA"/>
</dbReference>